<evidence type="ECO:0000313" key="2">
    <source>
        <dbReference type="Proteomes" id="UP000799640"/>
    </source>
</evidence>
<dbReference type="EMBL" id="ML996689">
    <property type="protein sequence ID" value="KAF2403297.1"/>
    <property type="molecule type" value="Genomic_DNA"/>
</dbReference>
<sequence length="82" mass="9383">MTANFDWGVAFIYLWSQGQLVQESQSGQSALQKPHALRTSAWCVVLRYQAEYMLGIESLPRKVIVTVNNHACTIKMWVGRRL</sequence>
<gene>
    <name evidence="1" type="ORF">EJ06DRAFT_271283</name>
</gene>
<evidence type="ECO:0000313" key="1">
    <source>
        <dbReference type="EMBL" id="KAF2403297.1"/>
    </source>
</evidence>
<reference evidence="1" key="1">
    <citation type="journal article" date="2020" name="Stud. Mycol.">
        <title>101 Dothideomycetes genomes: a test case for predicting lifestyles and emergence of pathogens.</title>
        <authorList>
            <person name="Haridas S."/>
            <person name="Albert R."/>
            <person name="Binder M."/>
            <person name="Bloem J."/>
            <person name="Labutti K."/>
            <person name="Salamov A."/>
            <person name="Andreopoulos B."/>
            <person name="Baker S."/>
            <person name="Barry K."/>
            <person name="Bills G."/>
            <person name="Bluhm B."/>
            <person name="Cannon C."/>
            <person name="Castanera R."/>
            <person name="Culley D."/>
            <person name="Daum C."/>
            <person name="Ezra D."/>
            <person name="Gonzalez J."/>
            <person name="Henrissat B."/>
            <person name="Kuo A."/>
            <person name="Liang C."/>
            <person name="Lipzen A."/>
            <person name="Lutzoni F."/>
            <person name="Magnuson J."/>
            <person name="Mondo S."/>
            <person name="Nolan M."/>
            <person name="Ohm R."/>
            <person name="Pangilinan J."/>
            <person name="Park H.-J."/>
            <person name="Ramirez L."/>
            <person name="Alfaro M."/>
            <person name="Sun H."/>
            <person name="Tritt A."/>
            <person name="Yoshinaga Y."/>
            <person name="Zwiers L.-H."/>
            <person name="Turgeon B."/>
            <person name="Goodwin S."/>
            <person name="Spatafora J."/>
            <person name="Crous P."/>
            <person name="Grigoriev I."/>
        </authorList>
    </citation>
    <scope>NUCLEOTIDE SEQUENCE</scope>
    <source>
        <strain evidence="1">CBS 262.69</strain>
    </source>
</reference>
<keyword evidence="2" id="KW-1185">Reference proteome</keyword>
<name>A0A6G1I5H0_9PEZI</name>
<organism evidence="1 2">
    <name type="scientific">Trichodelitschia bisporula</name>
    <dbReference type="NCBI Taxonomy" id="703511"/>
    <lineage>
        <taxon>Eukaryota</taxon>
        <taxon>Fungi</taxon>
        <taxon>Dikarya</taxon>
        <taxon>Ascomycota</taxon>
        <taxon>Pezizomycotina</taxon>
        <taxon>Dothideomycetes</taxon>
        <taxon>Dothideomycetes incertae sedis</taxon>
        <taxon>Phaeotrichales</taxon>
        <taxon>Phaeotrichaceae</taxon>
        <taxon>Trichodelitschia</taxon>
    </lineage>
</organism>
<dbReference type="AlphaFoldDB" id="A0A6G1I5H0"/>
<proteinExistence type="predicted"/>
<dbReference type="Proteomes" id="UP000799640">
    <property type="component" value="Unassembled WGS sequence"/>
</dbReference>
<protein>
    <submittedName>
        <fullName evidence="1">Uncharacterized protein</fullName>
    </submittedName>
</protein>
<accession>A0A6G1I5H0</accession>